<dbReference type="GO" id="GO:0006633">
    <property type="term" value="P:fatty acid biosynthetic process"/>
    <property type="evidence" value="ECO:0007669"/>
    <property type="project" value="UniProtKB-UniPathway"/>
</dbReference>
<dbReference type="STRING" id="595494.Tola_1573"/>
<keyword evidence="12" id="KW-0012">Acyltransferase</keyword>
<proteinExistence type="inferred from homology"/>
<comment type="pathway">
    <text evidence="2">Lipid metabolism; fatty acid biosynthesis.</text>
</comment>
<dbReference type="OrthoDB" id="9808669at2"/>
<evidence type="ECO:0000256" key="8">
    <source>
        <dbReference type="ARBA" id="ARBA00022679"/>
    </source>
</evidence>
<dbReference type="AlphaFoldDB" id="C4LF17"/>
<keyword evidence="6" id="KW-0963">Cytoplasm</keyword>
<comment type="subunit">
    <text evidence="4">Homodimer.</text>
</comment>
<dbReference type="Gene3D" id="3.40.47.10">
    <property type="match status" value="2"/>
</dbReference>
<comment type="catalytic activity">
    <reaction evidence="17">
        <text>a fatty acyl-[ACP] + malonyl-[ACP] + H(+) = a 3-oxoacyl-[ACP] + holo-[ACP] + CO2</text>
        <dbReference type="Rhea" id="RHEA:22836"/>
        <dbReference type="Rhea" id="RHEA-COMP:9623"/>
        <dbReference type="Rhea" id="RHEA-COMP:9685"/>
        <dbReference type="Rhea" id="RHEA-COMP:9916"/>
        <dbReference type="Rhea" id="RHEA-COMP:14125"/>
        <dbReference type="ChEBI" id="CHEBI:15378"/>
        <dbReference type="ChEBI" id="CHEBI:16526"/>
        <dbReference type="ChEBI" id="CHEBI:64479"/>
        <dbReference type="ChEBI" id="CHEBI:78449"/>
        <dbReference type="ChEBI" id="CHEBI:78776"/>
        <dbReference type="ChEBI" id="CHEBI:138651"/>
        <dbReference type="EC" id="2.3.1.41"/>
    </reaction>
    <physiologicalReaction direction="left-to-right" evidence="17">
        <dbReference type="Rhea" id="RHEA:22837"/>
    </physiologicalReaction>
</comment>
<keyword evidence="11" id="KW-0275">Fatty acid biosynthesis</keyword>
<dbReference type="RefSeq" id="WP_015878655.1">
    <property type="nucleotide sequence ID" value="NC_012691.1"/>
</dbReference>
<keyword evidence="21" id="KW-1185">Reference proteome</keyword>
<dbReference type="EMBL" id="CP001616">
    <property type="protein sequence ID" value="ACQ93184.1"/>
    <property type="molecule type" value="Genomic_DNA"/>
</dbReference>
<evidence type="ECO:0000256" key="13">
    <source>
        <dbReference type="ARBA" id="ARBA00039450"/>
    </source>
</evidence>
<evidence type="ECO:0000256" key="10">
    <source>
        <dbReference type="ARBA" id="ARBA00023098"/>
    </source>
</evidence>
<gene>
    <name evidence="20" type="ordered locus">Tola_1573</name>
</gene>
<dbReference type="InterPro" id="IPR000794">
    <property type="entry name" value="Beta-ketoacyl_synthase"/>
</dbReference>
<evidence type="ECO:0000256" key="15">
    <source>
        <dbReference type="ARBA" id="ARBA00042143"/>
    </source>
</evidence>
<evidence type="ECO:0000259" key="19">
    <source>
        <dbReference type="PROSITE" id="PS52004"/>
    </source>
</evidence>
<dbReference type="PROSITE" id="PS52004">
    <property type="entry name" value="KS3_2"/>
    <property type="match status" value="1"/>
</dbReference>
<dbReference type="SMART" id="SM00825">
    <property type="entry name" value="PKS_KS"/>
    <property type="match status" value="1"/>
</dbReference>
<feature type="domain" description="Ketosynthase family 3 (KS3)" evidence="19">
    <location>
        <begin position="1"/>
        <end position="401"/>
    </location>
</feature>
<keyword evidence="8 18" id="KW-0808">Transferase</keyword>
<dbReference type="PANTHER" id="PTHR11712:SF306">
    <property type="entry name" value="3-OXOACYL-[ACYL-CARRIER-PROTEIN] SYNTHASE 1"/>
    <property type="match status" value="1"/>
</dbReference>
<dbReference type="PANTHER" id="PTHR11712">
    <property type="entry name" value="POLYKETIDE SYNTHASE-RELATED"/>
    <property type="match status" value="1"/>
</dbReference>
<evidence type="ECO:0000313" key="20">
    <source>
        <dbReference type="EMBL" id="ACQ93184.1"/>
    </source>
</evidence>
<dbReference type="FunFam" id="3.40.47.10:FF:000006">
    <property type="entry name" value="3-oxoacyl-[acyl-carrier-protein] synthase I"/>
    <property type="match status" value="1"/>
</dbReference>
<reference evidence="20 21" key="2">
    <citation type="journal article" date="2011" name="Stand. Genomic Sci.">
        <title>Complete genome sequence of Tolumonas auensis type strain (TA 4).</title>
        <authorList>
            <person name="Chertkov O."/>
            <person name="Copeland A."/>
            <person name="Lucas S."/>
            <person name="Lapidus A."/>
            <person name="Berry K.W."/>
            <person name="Detter J.C."/>
            <person name="Del Rio T.G."/>
            <person name="Hammon N."/>
            <person name="Dalin E."/>
            <person name="Tice H."/>
            <person name="Pitluck S."/>
            <person name="Richardson P."/>
            <person name="Bruce D."/>
            <person name="Goodwin L."/>
            <person name="Han C."/>
            <person name="Tapia R."/>
            <person name="Saunders E."/>
            <person name="Schmutz J."/>
            <person name="Brettin T."/>
            <person name="Larimer F."/>
            <person name="Land M."/>
            <person name="Hauser L."/>
            <person name="Spring S."/>
            <person name="Rohde M."/>
            <person name="Kyrpides N.C."/>
            <person name="Ivanova N."/>
            <person name="Goker M."/>
            <person name="Beller H.R."/>
            <person name="Klenk H.P."/>
            <person name="Woyke T."/>
        </authorList>
    </citation>
    <scope>NUCLEOTIDE SEQUENCE [LARGE SCALE GENOMIC DNA]</scope>
    <source>
        <strain evidence="21">DSM 9187 / TA4</strain>
    </source>
</reference>
<evidence type="ECO:0000256" key="17">
    <source>
        <dbReference type="ARBA" id="ARBA00048506"/>
    </source>
</evidence>
<dbReference type="InterPro" id="IPR016039">
    <property type="entry name" value="Thiolase-like"/>
</dbReference>
<evidence type="ECO:0000256" key="6">
    <source>
        <dbReference type="ARBA" id="ARBA00022490"/>
    </source>
</evidence>
<dbReference type="GO" id="GO:0004315">
    <property type="term" value="F:3-oxoacyl-[acyl-carrier-protein] synthase activity"/>
    <property type="evidence" value="ECO:0007669"/>
    <property type="project" value="UniProtKB-EC"/>
</dbReference>
<evidence type="ECO:0000256" key="16">
    <source>
        <dbReference type="ARBA" id="ARBA00048121"/>
    </source>
</evidence>
<dbReference type="UniPathway" id="UPA00094"/>
<evidence type="ECO:0000313" key="21">
    <source>
        <dbReference type="Proteomes" id="UP000009073"/>
    </source>
</evidence>
<dbReference type="InterPro" id="IPR020841">
    <property type="entry name" value="PKS_Beta-ketoAc_synthase_dom"/>
</dbReference>
<sequence>MRRAVITGIGIVSSLGNNAAEVLASLKAGKSGITYSDQFEQHSLRSRVWGNIKLDVAELIDRKVLRFMGDAAAYAYLSMQQAIADAKLTEDMVSNPRTGLVAGSGGASSKNQIEACDTLREKGVRRVGPYMVPRTMSSTTSACLATPFKIKGINYSISSACATSSHCIGNALEQIQLGKQDIVFAGGGEEVDWTLAMQFDAMGALSSKYNDTPEKASRTYDAGRDGFVISGGGGIVVVEELEHALARGAHIYAEITGYGATSDGYDMVAPSGEGAVRCMQQAMSTVAAPIDYLNTHGTSTPVGDVKELEAIHNVFGDKAPKISATKAMSGHALGAAGVHEAIYSLLMMENGFIAPSINIETLDPKAEGLPIVTEYEEAELNTVMSNSFGFGGTNATLVFSKYKG</sequence>
<dbReference type="eggNOG" id="COG0304">
    <property type="taxonomic scope" value="Bacteria"/>
</dbReference>
<evidence type="ECO:0000256" key="4">
    <source>
        <dbReference type="ARBA" id="ARBA00011738"/>
    </source>
</evidence>
<dbReference type="GO" id="GO:0005829">
    <property type="term" value="C:cytosol"/>
    <property type="evidence" value="ECO:0007669"/>
    <property type="project" value="TreeGrafter"/>
</dbReference>
<comment type="subcellular location">
    <subcellularLocation>
        <location evidence="1">Cytoplasm</location>
    </subcellularLocation>
</comment>
<dbReference type="InterPro" id="IPR018201">
    <property type="entry name" value="Ketoacyl_synth_AS"/>
</dbReference>
<dbReference type="Pfam" id="PF00109">
    <property type="entry name" value="ketoacyl-synt"/>
    <property type="match status" value="1"/>
</dbReference>
<dbReference type="HOGENOM" id="CLU_000022_69_2_6"/>
<evidence type="ECO:0000256" key="5">
    <source>
        <dbReference type="ARBA" id="ARBA00013191"/>
    </source>
</evidence>
<dbReference type="CDD" id="cd00834">
    <property type="entry name" value="KAS_I_II"/>
    <property type="match status" value="1"/>
</dbReference>
<dbReference type="FunFam" id="3.40.47.10:FF:000005">
    <property type="entry name" value="3-oxoacyl-[acyl-carrier-protein] synthase I"/>
    <property type="match status" value="1"/>
</dbReference>
<dbReference type="EC" id="2.3.1.41" evidence="5"/>
<evidence type="ECO:0000256" key="2">
    <source>
        <dbReference type="ARBA" id="ARBA00005194"/>
    </source>
</evidence>
<protein>
    <recommendedName>
        <fullName evidence="13">3-oxoacyl-[acyl-carrier-protein] synthase 1</fullName>
        <ecNumber evidence="5">2.3.1.41</ecNumber>
    </recommendedName>
    <alternativeName>
        <fullName evidence="14">3-oxoacyl-[acyl-carrier-protein] synthase I</fullName>
    </alternativeName>
    <alternativeName>
        <fullName evidence="15">Beta-ketoacyl-ACP synthase I</fullName>
    </alternativeName>
</protein>
<keyword evidence="10" id="KW-0443">Lipid metabolism</keyword>
<dbReference type="InterPro" id="IPR014031">
    <property type="entry name" value="Ketoacyl_synth_C"/>
</dbReference>
<evidence type="ECO:0000256" key="14">
    <source>
        <dbReference type="ARBA" id="ARBA00041620"/>
    </source>
</evidence>
<accession>C4LF17</accession>
<comment type="similarity">
    <text evidence="3 18">Belongs to the thiolase-like superfamily. Beta-ketoacyl-ACP synthases family.</text>
</comment>
<dbReference type="NCBIfam" id="NF005589">
    <property type="entry name" value="PRK07314.1"/>
    <property type="match status" value="1"/>
</dbReference>
<dbReference type="InterPro" id="IPR014030">
    <property type="entry name" value="Ketoacyl_synth_N"/>
</dbReference>
<dbReference type="Proteomes" id="UP000009073">
    <property type="component" value="Chromosome"/>
</dbReference>
<evidence type="ECO:0000256" key="18">
    <source>
        <dbReference type="RuleBase" id="RU003694"/>
    </source>
</evidence>
<evidence type="ECO:0000256" key="12">
    <source>
        <dbReference type="ARBA" id="ARBA00023315"/>
    </source>
</evidence>
<keyword evidence="9" id="KW-0276">Fatty acid metabolism</keyword>
<dbReference type="PROSITE" id="PS00606">
    <property type="entry name" value="KS3_1"/>
    <property type="match status" value="1"/>
</dbReference>
<dbReference type="SUPFAM" id="SSF53901">
    <property type="entry name" value="Thiolase-like"/>
    <property type="match status" value="2"/>
</dbReference>
<keyword evidence="7" id="KW-0444">Lipid biosynthesis</keyword>
<evidence type="ECO:0000256" key="7">
    <source>
        <dbReference type="ARBA" id="ARBA00022516"/>
    </source>
</evidence>
<evidence type="ECO:0000256" key="1">
    <source>
        <dbReference type="ARBA" id="ARBA00004496"/>
    </source>
</evidence>
<name>C4LF17_TOLAT</name>
<evidence type="ECO:0000256" key="9">
    <source>
        <dbReference type="ARBA" id="ARBA00022832"/>
    </source>
</evidence>
<dbReference type="Pfam" id="PF02801">
    <property type="entry name" value="Ketoacyl-synt_C"/>
    <property type="match status" value="1"/>
</dbReference>
<dbReference type="NCBIfam" id="NF005935">
    <property type="entry name" value="PRK07967.1"/>
    <property type="match status" value="1"/>
</dbReference>
<reference evidence="21" key="1">
    <citation type="submission" date="2009-05" db="EMBL/GenBank/DDBJ databases">
        <title>Complete sequence of Tolumonas auensis DSM 9187.</title>
        <authorList>
            <consortium name="US DOE Joint Genome Institute"/>
            <person name="Lucas S."/>
            <person name="Copeland A."/>
            <person name="Lapidus A."/>
            <person name="Glavina del Rio T."/>
            <person name="Tice H."/>
            <person name="Bruce D."/>
            <person name="Goodwin L."/>
            <person name="Pitluck S."/>
            <person name="Chertkov O."/>
            <person name="Brettin T."/>
            <person name="Detter J.C."/>
            <person name="Han C."/>
            <person name="Larimer F."/>
            <person name="Land M."/>
            <person name="Hauser L."/>
            <person name="Kyrpides N."/>
            <person name="Mikhailova N."/>
            <person name="Spring S."/>
            <person name="Beller H."/>
        </authorList>
    </citation>
    <scope>NUCLEOTIDE SEQUENCE [LARGE SCALE GENOMIC DNA]</scope>
    <source>
        <strain evidence="21">DSM 9187 / TA4</strain>
    </source>
</reference>
<evidence type="ECO:0000256" key="11">
    <source>
        <dbReference type="ARBA" id="ARBA00023160"/>
    </source>
</evidence>
<organism evidence="20 21">
    <name type="scientific">Tolumonas auensis (strain DSM 9187 / NBRC 110442 / TA 4)</name>
    <dbReference type="NCBI Taxonomy" id="595494"/>
    <lineage>
        <taxon>Bacteria</taxon>
        <taxon>Pseudomonadati</taxon>
        <taxon>Pseudomonadota</taxon>
        <taxon>Gammaproteobacteria</taxon>
        <taxon>Aeromonadales</taxon>
        <taxon>Aeromonadaceae</taxon>
        <taxon>Tolumonas</taxon>
    </lineage>
</organism>
<evidence type="ECO:0000256" key="3">
    <source>
        <dbReference type="ARBA" id="ARBA00008467"/>
    </source>
</evidence>
<dbReference type="KEGG" id="tau:Tola_1573"/>
<comment type="catalytic activity">
    <reaction evidence="16">
        <text>(3Z)-decenoyl-[ACP] + malonyl-[ACP] + H(+) = 3-oxo-(5Z)-dodecenoyl-[ACP] + holo-[ACP] + CO2</text>
        <dbReference type="Rhea" id="RHEA:54940"/>
        <dbReference type="Rhea" id="RHEA-COMP:9623"/>
        <dbReference type="Rhea" id="RHEA-COMP:9685"/>
        <dbReference type="Rhea" id="RHEA-COMP:9927"/>
        <dbReference type="Rhea" id="RHEA-COMP:14042"/>
        <dbReference type="ChEBI" id="CHEBI:15378"/>
        <dbReference type="ChEBI" id="CHEBI:16526"/>
        <dbReference type="ChEBI" id="CHEBI:64479"/>
        <dbReference type="ChEBI" id="CHEBI:78449"/>
        <dbReference type="ChEBI" id="CHEBI:78798"/>
        <dbReference type="ChEBI" id="CHEBI:138410"/>
    </reaction>
    <physiologicalReaction direction="left-to-right" evidence="16">
        <dbReference type="Rhea" id="RHEA:54941"/>
    </physiologicalReaction>
</comment>